<keyword evidence="1" id="KW-1133">Transmembrane helix</keyword>
<proteinExistence type="predicted"/>
<accession>H9BWL3</accession>
<evidence type="ECO:0000313" key="2">
    <source>
        <dbReference type="EMBL" id="AFD03185.1"/>
    </source>
</evidence>
<evidence type="ECO:0000256" key="1">
    <source>
        <dbReference type="SAM" id="Phobius"/>
    </source>
</evidence>
<dbReference type="EMBL" id="JQ085817">
    <property type="protein sequence ID" value="AFD03185.1"/>
    <property type="molecule type" value="Genomic_DNA"/>
</dbReference>
<protein>
    <submittedName>
        <fullName evidence="2">Uncharacterized protein</fullName>
    </submittedName>
</protein>
<feature type="transmembrane region" description="Helical" evidence="1">
    <location>
        <begin position="32"/>
        <end position="51"/>
    </location>
</feature>
<dbReference type="AlphaFoldDB" id="H9BWL3"/>
<reference evidence="2" key="1">
    <citation type="submission" date="2011-11" db="EMBL/GenBank/DDBJ databases">
        <title>Construction and analysis of a metagenome of deep-sea sediment.</title>
        <authorList>
            <person name="Huo Y.-Y."/>
            <person name="Cheng H."/>
            <person name="Wu M."/>
        </authorList>
    </citation>
    <scope>NUCLEOTIDE SEQUENCE</scope>
</reference>
<sequence length="87" mass="8681">MRSDYGLGLGLGFASALLGFSAAIGRNESHSFNEATMALGFAGLAGGFLVAPRSRWGGAAIATAGIAALAVTLLNLGNDKSLLSPNN</sequence>
<name>H9BWL3_9BACT</name>
<organism evidence="2">
    <name type="scientific">uncultured bacterium W5-102b</name>
    <dbReference type="NCBI Taxonomy" id="1130996"/>
    <lineage>
        <taxon>Bacteria</taxon>
        <taxon>environmental samples</taxon>
    </lineage>
</organism>
<feature type="transmembrane region" description="Helical" evidence="1">
    <location>
        <begin position="58"/>
        <end position="77"/>
    </location>
</feature>
<keyword evidence="1" id="KW-0472">Membrane</keyword>
<keyword evidence="1" id="KW-0812">Transmembrane</keyword>